<name>A0A381RUY4_9ZZZZ</name>
<dbReference type="SUPFAM" id="SSF56317">
    <property type="entry name" value="Carbon-nitrogen hydrolase"/>
    <property type="match status" value="1"/>
</dbReference>
<proteinExistence type="inferred from homology"/>
<feature type="transmembrane region" description="Helical" evidence="8">
    <location>
        <begin position="464"/>
        <end position="484"/>
    </location>
</feature>
<dbReference type="InterPro" id="IPR004563">
    <property type="entry name" value="Apolipo_AcylTrfase"/>
</dbReference>
<reference evidence="10" key="1">
    <citation type="submission" date="2018-05" db="EMBL/GenBank/DDBJ databases">
        <authorList>
            <person name="Lanie J.A."/>
            <person name="Ng W.-L."/>
            <person name="Kazmierczak K.M."/>
            <person name="Andrzejewski T.M."/>
            <person name="Davidsen T.M."/>
            <person name="Wayne K.J."/>
            <person name="Tettelin H."/>
            <person name="Glass J.I."/>
            <person name="Rusch D."/>
            <person name="Podicherti R."/>
            <person name="Tsui H.-C.T."/>
            <person name="Winkler M.E."/>
        </authorList>
    </citation>
    <scope>NUCLEOTIDE SEQUENCE</scope>
</reference>
<dbReference type="Pfam" id="PF00795">
    <property type="entry name" value="CN_hydrolase"/>
    <property type="match status" value="1"/>
</dbReference>
<evidence type="ECO:0000256" key="8">
    <source>
        <dbReference type="SAM" id="Phobius"/>
    </source>
</evidence>
<evidence type="ECO:0000256" key="4">
    <source>
        <dbReference type="ARBA" id="ARBA00022692"/>
    </source>
</evidence>
<dbReference type="AlphaFoldDB" id="A0A381RUY4"/>
<keyword evidence="5 8" id="KW-1133">Transmembrane helix</keyword>
<feature type="transmembrane region" description="Helical" evidence="8">
    <location>
        <begin position="150"/>
        <end position="175"/>
    </location>
</feature>
<keyword evidence="6 8" id="KW-0472">Membrane</keyword>
<feature type="transmembrane region" description="Helical" evidence="8">
    <location>
        <begin position="187"/>
        <end position="204"/>
    </location>
</feature>
<dbReference type="EMBL" id="UINC01002280">
    <property type="protein sequence ID" value="SUZ94941.1"/>
    <property type="molecule type" value="Genomic_DNA"/>
</dbReference>
<dbReference type="InterPro" id="IPR036526">
    <property type="entry name" value="C-N_Hydrolase_sf"/>
</dbReference>
<dbReference type="CDD" id="cd07571">
    <property type="entry name" value="ALP_N-acyl_transferase"/>
    <property type="match status" value="1"/>
</dbReference>
<dbReference type="PANTHER" id="PTHR38686:SF1">
    <property type="entry name" value="APOLIPOPROTEIN N-ACYLTRANSFERASE"/>
    <property type="match status" value="1"/>
</dbReference>
<feature type="domain" description="CN hydrolase" evidence="9">
    <location>
        <begin position="216"/>
        <end position="454"/>
    </location>
</feature>
<comment type="subcellular location">
    <subcellularLocation>
        <location evidence="1">Cell membrane</location>
        <topology evidence="1">Multi-pass membrane protein</topology>
    </subcellularLocation>
</comment>
<feature type="transmembrane region" description="Helical" evidence="8">
    <location>
        <begin position="109"/>
        <end position="130"/>
    </location>
</feature>
<keyword evidence="7" id="KW-0012">Acyltransferase</keyword>
<dbReference type="Pfam" id="PF20154">
    <property type="entry name" value="LNT_N"/>
    <property type="match status" value="1"/>
</dbReference>
<dbReference type="NCBIfam" id="TIGR00546">
    <property type="entry name" value="lnt"/>
    <property type="match status" value="1"/>
</dbReference>
<evidence type="ECO:0000256" key="5">
    <source>
        <dbReference type="ARBA" id="ARBA00022989"/>
    </source>
</evidence>
<organism evidence="10">
    <name type="scientific">marine metagenome</name>
    <dbReference type="NCBI Taxonomy" id="408172"/>
    <lineage>
        <taxon>unclassified sequences</taxon>
        <taxon>metagenomes</taxon>
        <taxon>ecological metagenomes</taxon>
    </lineage>
</organism>
<gene>
    <name evidence="10" type="ORF">METZ01_LOCUS47795</name>
</gene>
<dbReference type="HAMAP" id="MF_01148">
    <property type="entry name" value="Lnt"/>
    <property type="match status" value="1"/>
</dbReference>
<keyword evidence="3" id="KW-0808">Transferase</keyword>
<sequence length="490" mass="54301">VSSFVGALFLLAFEPFGVSILAAVSIGYLFILCLTQPPKIVAQCYFCFGLILFASGLYWLYISIHTVSGGPIWLAILLIAILSVFMALYYAITGYLISYSYTKFQSKSLTLLIIAPSIWGLIEWVRGWLLSGFPWFSVGYSQTNTYLSNWAPIGGIYMVTWVCGICAGLLALIYLGNKQQSYKGAGILIAVIIVSLLLGTFSWTQSTGEKLTVSLVQGGVQQEKKWLPSEFRKTLDLYKSSLAAASKSDLVIWPEVAIPGIAANVEPYLDDVRKIIKDNKIQLLLLGILTSDKASGKIRNSMIAIGSNDVVYHKRHLLPFGEYFPVPDLVRSWLQSIGLPNRDIERGKTVQSMPRVSDILIAPSICYEDIFGSEQLGYFPKANVLVNITNNAWFGKSFASEQHFQMSRMRAIETGRFLLRATNTGVTAIVGPNGTVQKHAESFKFSVLSGTFESMIGSTPYIKYGNSLIVILMILNLLLGYFWGRNRIKI</sequence>
<evidence type="ECO:0000256" key="3">
    <source>
        <dbReference type="ARBA" id="ARBA00022679"/>
    </source>
</evidence>
<dbReference type="GO" id="GO:0016410">
    <property type="term" value="F:N-acyltransferase activity"/>
    <property type="evidence" value="ECO:0007669"/>
    <property type="project" value="InterPro"/>
</dbReference>
<evidence type="ECO:0000259" key="9">
    <source>
        <dbReference type="PROSITE" id="PS50263"/>
    </source>
</evidence>
<dbReference type="Gene3D" id="3.60.110.10">
    <property type="entry name" value="Carbon-nitrogen hydrolase"/>
    <property type="match status" value="1"/>
</dbReference>
<dbReference type="PANTHER" id="PTHR38686">
    <property type="entry name" value="APOLIPOPROTEIN N-ACYLTRANSFERASE"/>
    <property type="match status" value="1"/>
</dbReference>
<evidence type="ECO:0000256" key="7">
    <source>
        <dbReference type="ARBA" id="ARBA00023315"/>
    </source>
</evidence>
<protein>
    <recommendedName>
        <fullName evidence="9">CN hydrolase domain-containing protein</fullName>
    </recommendedName>
</protein>
<accession>A0A381RUY4</accession>
<feature type="transmembrane region" description="Helical" evidence="8">
    <location>
        <begin position="6"/>
        <end position="33"/>
    </location>
</feature>
<dbReference type="GO" id="GO:0005886">
    <property type="term" value="C:plasma membrane"/>
    <property type="evidence" value="ECO:0007669"/>
    <property type="project" value="UniProtKB-SubCell"/>
</dbReference>
<dbReference type="InterPro" id="IPR003010">
    <property type="entry name" value="C-N_Hydrolase"/>
</dbReference>
<dbReference type="PROSITE" id="PS50263">
    <property type="entry name" value="CN_HYDROLASE"/>
    <property type="match status" value="1"/>
</dbReference>
<dbReference type="GO" id="GO:0042158">
    <property type="term" value="P:lipoprotein biosynthetic process"/>
    <property type="evidence" value="ECO:0007669"/>
    <property type="project" value="InterPro"/>
</dbReference>
<evidence type="ECO:0000256" key="2">
    <source>
        <dbReference type="ARBA" id="ARBA00022475"/>
    </source>
</evidence>
<evidence type="ECO:0000256" key="1">
    <source>
        <dbReference type="ARBA" id="ARBA00004651"/>
    </source>
</evidence>
<keyword evidence="2" id="KW-1003">Cell membrane</keyword>
<evidence type="ECO:0000256" key="6">
    <source>
        <dbReference type="ARBA" id="ARBA00023136"/>
    </source>
</evidence>
<dbReference type="InterPro" id="IPR045378">
    <property type="entry name" value="LNT_N"/>
</dbReference>
<keyword evidence="4 8" id="KW-0812">Transmembrane</keyword>
<feature type="transmembrane region" description="Helical" evidence="8">
    <location>
        <begin position="40"/>
        <end position="60"/>
    </location>
</feature>
<feature type="non-terminal residue" evidence="10">
    <location>
        <position position="1"/>
    </location>
</feature>
<feature type="transmembrane region" description="Helical" evidence="8">
    <location>
        <begin position="72"/>
        <end position="97"/>
    </location>
</feature>
<evidence type="ECO:0000313" key="10">
    <source>
        <dbReference type="EMBL" id="SUZ94941.1"/>
    </source>
</evidence>